<dbReference type="EMBL" id="CADCUR010000076">
    <property type="protein sequence ID" value="CAA9390622.1"/>
    <property type="molecule type" value="Genomic_DNA"/>
</dbReference>
<evidence type="ECO:0000256" key="4">
    <source>
        <dbReference type="ARBA" id="ARBA00022692"/>
    </source>
</evidence>
<dbReference type="Gene3D" id="1.20.1510.10">
    <property type="entry name" value="Cation efflux protein transmembrane domain"/>
    <property type="match status" value="1"/>
</dbReference>
<evidence type="ECO:0000256" key="1">
    <source>
        <dbReference type="ARBA" id="ARBA00004141"/>
    </source>
</evidence>
<feature type="domain" description="Cation efflux protein transmembrane" evidence="8">
    <location>
        <begin position="25"/>
        <end position="219"/>
    </location>
</feature>
<comment type="similarity">
    <text evidence="2">Belongs to the cation diffusion facilitator (CDF) transporter (TC 2.A.4) family.</text>
</comment>
<dbReference type="InterPro" id="IPR002524">
    <property type="entry name" value="Cation_efflux"/>
</dbReference>
<feature type="transmembrane region" description="Helical" evidence="7">
    <location>
        <begin position="170"/>
        <end position="188"/>
    </location>
</feature>
<dbReference type="InterPro" id="IPR050291">
    <property type="entry name" value="CDF_Transporter"/>
</dbReference>
<dbReference type="InterPro" id="IPR027470">
    <property type="entry name" value="Cation_efflux_CTD"/>
</dbReference>
<evidence type="ECO:0000256" key="5">
    <source>
        <dbReference type="ARBA" id="ARBA00022989"/>
    </source>
</evidence>
<gene>
    <name evidence="10" type="ORF">AVDCRST_MAG74-963</name>
</gene>
<evidence type="ECO:0000259" key="8">
    <source>
        <dbReference type="Pfam" id="PF01545"/>
    </source>
</evidence>
<dbReference type="GO" id="GO:0005886">
    <property type="term" value="C:plasma membrane"/>
    <property type="evidence" value="ECO:0007669"/>
    <property type="project" value="TreeGrafter"/>
</dbReference>
<dbReference type="Gene3D" id="3.30.70.1350">
    <property type="entry name" value="Cation efflux protein, cytoplasmic domain"/>
    <property type="match status" value="1"/>
</dbReference>
<dbReference type="PANTHER" id="PTHR43840">
    <property type="entry name" value="MITOCHONDRIAL METAL TRANSPORTER 1-RELATED"/>
    <property type="match status" value="1"/>
</dbReference>
<dbReference type="PANTHER" id="PTHR43840:SF15">
    <property type="entry name" value="MITOCHONDRIAL METAL TRANSPORTER 1-RELATED"/>
    <property type="match status" value="1"/>
</dbReference>
<evidence type="ECO:0000259" key="9">
    <source>
        <dbReference type="Pfam" id="PF16916"/>
    </source>
</evidence>
<dbReference type="GO" id="GO:0015341">
    <property type="term" value="F:zinc efflux antiporter activity"/>
    <property type="evidence" value="ECO:0007669"/>
    <property type="project" value="TreeGrafter"/>
</dbReference>
<evidence type="ECO:0000313" key="10">
    <source>
        <dbReference type="EMBL" id="CAA9390622.1"/>
    </source>
</evidence>
<dbReference type="NCBIfam" id="TIGR01297">
    <property type="entry name" value="CDF"/>
    <property type="match status" value="1"/>
</dbReference>
<feature type="transmembrane region" description="Helical" evidence="7">
    <location>
        <begin position="90"/>
        <end position="114"/>
    </location>
</feature>
<dbReference type="AlphaFoldDB" id="A0A6J4NL94"/>
<keyword evidence="4 7" id="KW-0812">Transmembrane</keyword>
<feature type="transmembrane region" description="Helical" evidence="7">
    <location>
        <begin position="126"/>
        <end position="150"/>
    </location>
</feature>
<keyword evidence="5 7" id="KW-1133">Transmembrane helix</keyword>
<dbReference type="InterPro" id="IPR058533">
    <property type="entry name" value="Cation_efflux_TM"/>
</dbReference>
<dbReference type="InterPro" id="IPR027469">
    <property type="entry name" value="Cation_efflux_TMD_sf"/>
</dbReference>
<evidence type="ECO:0000256" key="3">
    <source>
        <dbReference type="ARBA" id="ARBA00022448"/>
    </source>
</evidence>
<organism evidence="10">
    <name type="scientific">uncultured Pyrinomonadaceae bacterium</name>
    <dbReference type="NCBI Taxonomy" id="2283094"/>
    <lineage>
        <taxon>Bacteria</taxon>
        <taxon>Pseudomonadati</taxon>
        <taxon>Acidobacteriota</taxon>
        <taxon>Blastocatellia</taxon>
        <taxon>Blastocatellales</taxon>
        <taxon>Pyrinomonadaceae</taxon>
        <taxon>environmental samples</taxon>
    </lineage>
</organism>
<evidence type="ECO:0000256" key="6">
    <source>
        <dbReference type="ARBA" id="ARBA00023136"/>
    </source>
</evidence>
<dbReference type="GO" id="GO:0015086">
    <property type="term" value="F:cadmium ion transmembrane transporter activity"/>
    <property type="evidence" value="ECO:0007669"/>
    <property type="project" value="TreeGrafter"/>
</dbReference>
<dbReference type="SUPFAM" id="SSF161111">
    <property type="entry name" value="Cation efflux protein transmembrane domain-like"/>
    <property type="match status" value="1"/>
</dbReference>
<name>A0A6J4NL94_9BACT</name>
<proteinExistence type="inferred from homology"/>
<feature type="transmembrane region" description="Helical" evidence="7">
    <location>
        <begin position="194"/>
        <end position="211"/>
    </location>
</feature>
<dbReference type="InterPro" id="IPR036837">
    <property type="entry name" value="Cation_efflux_CTD_sf"/>
</dbReference>
<reference evidence="10" key="1">
    <citation type="submission" date="2020-02" db="EMBL/GenBank/DDBJ databases">
        <authorList>
            <person name="Meier V. D."/>
        </authorList>
    </citation>
    <scope>NUCLEOTIDE SEQUENCE</scope>
    <source>
        <strain evidence="10">AVDCRST_MAG74</strain>
    </source>
</reference>
<keyword evidence="3" id="KW-0813">Transport</keyword>
<dbReference type="GO" id="GO:0006882">
    <property type="term" value="P:intracellular zinc ion homeostasis"/>
    <property type="evidence" value="ECO:0007669"/>
    <property type="project" value="TreeGrafter"/>
</dbReference>
<dbReference type="SUPFAM" id="SSF160240">
    <property type="entry name" value="Cation efflux protein cytoplasmic domain-like"/>
    <property type="match status" value="1"/>
</dbReference>
<dbReference type="Pfam" id="PF01545">
    <property type="entry name" value="Cation_efflux"/>
    <property type="match status" value="1"/>
</dbReference>
<comment type="subcellular location">
    <subcellularLocation>
        <location evidence="1">Membrane</location>
        <topology evidence="1">Multi-pass membrane protein</topology>
    </subcellularLocation>
</comment>
<feature type="domain" description="Cation efflux protein cytoplasmic" evidence="9">
    <location>
        <begin position="225"/>
        <end position="301"/>
    </location>
</feature>
<dbReference type="GO" id="GO:0015093">
    <property type="term" value="F:ferrous iron transmembrane transporter activity"/>
    <property type="evidence" value="ECO:0007669"/>
    <property type="project" value="TreeGrafter"/>
</dbReference>
<accession>A0A6J4NL94</accession>
<protein>
    <submittedName>
        <fullName evidence="10">Cobalt-zinc-cadmium resistance protein</fullName>
    </submittedName>
</protein>
<sequence>MTRKVGDCRFIIFRMMQRKNLSRYVWLSIAAAVVTIALKMWAYFYTGSVGLLSDALESVINLVAAIVALLIIKIAAAPPDDDHAFGHDKAEYFASGIEGTLIFVAAIGIVFTAVPRLFAPQPLESIGFGLIVSFVATFINLFVGIVLIRVGKHHHSIILEADGRHLLTDVWTSIGVVAAIVAVGLTGWIVLDPIIALVVALNIVWTGFQLIKRSALGLMDTAVAPETCDNIVKVLDGYVAAQGIDYHALRTRQSGARKFISVHILVPDEWTVQKGHDLTEQIENDICQAVPDSTVFTHLEPLEDPSSFYDLELFRRQ</sequence>
<feature type="transmembrane region" description="Helical" evidence="7">
    <location>
        <begin position="24"/>
        <end position="46"/>
    </location>
</feature>
<evidence type="ECO:0000256" key="2">
    <source>
        <dbReference type="ARBA" id="ARBA00008114"/>
    </source>
</evidence>
<dbReference type="Pfam" id="PF16916">
    <property type="entry name" value="ZT_dimer"/>
    <property type="match status" value="1"/>
</dbReference>
<feature type="transmembrane region" description="Helical" evidence="7">
    <location>
        <begin position="58"/>
        <end position="78"/>
    </location>
</feature>
<evidence type="ECO:0000256" key="7">
    <source>
        <dbReference type="SAM" id="Phobius"/>
    </source>
</evidence>
<keyword evidence="6 7" id="KW-0472">Membrane</keyword>